<protein>
    <submittedName>
        <fullName evidence="1">Uncharacterized protein</fullName>
    </submittedName>
</protein>
<dbReference type="KEGG" id="daer:H9K75_05085"/>
<dbReference type="EMBL" id="CP060783">
    <property type="protein sequence ID" value="QNP49415.1"/>
    <property type="molecule type" value="Genomic_DNA"/>
</dbReference>
<dbReference type="AlphaFoldDB" id="A0A7H0GM99"/>
<accession>A0A7H0GM99</accession>
<keyword evidence="2" id="KW-1185">Reference proteome</keyword>
<evidence type="ECO:0000313" key="2">
    <source>
        <dbReference type="Proteomes" id="UP000516028"/>
    </source>
</evidence>
<dbReference type="Proteomes" id="UP000516028">
    <property type="component" value="Chromosome"/>
</dbReference>
<organism evidence="1 2">
    <name type="scientific">Diaphorobacter aerolatus</name>
    <dbReference type="NCBI Taxonomy" id="1288495"/>
    <lineage>
        <taxon>Bacteria</taxon>
        <taxon>Pseudomonadati</taxon>
        <taxon>Pseudomonadota</taxon>
        <taxon>Betaproteobacteria</taxon>
        <taxon>Burkholderiales</taxon>
        <taxon>Comamonadaceae</taxon>
        <taxon>Diaphorobacter</taxon>
    </lineage>
</organism>
<gene>
    <name evidence="1" type="ORF">H9K75_05085</name>
</gene>
<proteinExistence type="predicted"/>
<name>A0A7H0GM99_9BURK</name>
<evidence type="ECO:0000313" key="1">
    <source>
        <dbReference type="EMBL" id="QNP49415.1"/>
    </source>
</evidence>
<dbReference type="RefSeq" id="WP_187725005.1">
    <property type="nucleotide sequence ID" value="NZ_CP060783.1"/>
</dbReference>
<reference evidence="1 2" key="1">
    <citation type="submission" date="2020-08" db="EMBL/GenBank/DDBJ databases">
        <title>Genome sequence of Diaphorobacter aerolatus KACC 16536T.</title>
        <authorList>
            <person name="Hyun D.-W."/>
            <person name="Bae J.-W."/>
        </authorList>
    </citation>
    <scope>NUCLEOTIDE SEQUENCE [LARGE SCALE GENOMIC DNA]</scope>
    <source>
        <strain evidence="1 2">KACC 16536</strain>
    </source>
</reference>
<sequence>MSSQNNNAFKLLLGLSGDWNLHQIRLSRDGSALELLVGRVKKVTHWFGKEQWENVDGPRHAWRHLDFGGMPTYVHAVLDGDEKLFEQTWAGPRDQAFTRAMASYLVELLCSGADLGSICKLHRIDLDTLWRFRFSLDRTGGASLPVEPAALQRLRSHESTMRQMALTEVTQKAAASSPIPGADSPIWTLIGSGEAPLQTNVFALRLLLARLRTEVEASSDEATRRLKCAKLHRYFTNNATQLADEINQLKVIAI</sequence>